<dbReference type="SUPFAM" id="SSF47923">
    <property type="entry name" value="Ypt/Rab-GAP domain of gyp1p"/>
    <property type="match status" value="2"/>
</dbReference>
<dbReference type="GO" id="GO:0030427">
    <property type="term" value="C:site of polarized growth"/>
    <property type="evidence" value="ECO:0007669"/>
    <property type="project" value="UniProtKB-ARBA"/>
</dbReference>
<dbReference type="InterPro" id="IPR000195">
    <property type="entry name" value="Rab-GAP-TBC_dom"/>
</dbReference>
<dbReference type="InterPro" id="IPR050302">
    <property type="entry name" value="Rab_GAP_TBC_domain"/>
</dbReference>
<dbReference type="Pfam" id="PF00566">
    <property type="entry name" value="RabGAP-TBC"/>
    <property type="match status" value="1"/>
</dbReference>
<dbReference type="SMART" id="SM00164">
    <property type="entry name" value="TBC"/>
    <property type="match status" value="1"/>
</dbReference>
<gene>
    <name evidence="3" type="ORF">CXQ87_000799</name>
</gene>
<dbReference type="PANTHER" id="PTHR47219">
    <property type="entry name" value="RAB GTPASE-ACTIVATING PROTEIN 1-LIKE"/>
    <property type="match status" value="1"/>
</dbReference>
<accession>A0A2V1AJ25</accession>
<dbReference type="GO" id="GO:0005096">
    <property type="term" value="F:GTPase activator activity"/>
    <property type="evidence" value="ECO:0007669"/>
    <property type="project" value="TreeGrafter"/>
</dbReference>
<protein>
    <recommendedName>
        <fullName evidence="2">Rab-GAP TBC domain-containing protein</fullName>
    </recommendedName>
</protein>
<dbReference type="Proteomes" id="UP000244406">
    <property type="component" value="Unassembled WGS sequence"/>
</dbReference>
<dbReference type="PROSITE" id="PS50086">
    <property type="entry name" value="TBC_RABGAP"/>
    <property type="match status" value="1"/>
</dbReference>
<evidence type="ECO:0000313" key="3">
    <source>
        <dbReference type="EMBL" id="PVH17898.1"/>
    </source>
</evidence>
<dbReference type="Gene3D" id="1.10.8.270">
    <property type="entry name" value="putative rabgap domain of human tbc1 domain family member 14 like domains"/>
    <property type="match status" value="1"/>
</dbReference>
<dbReference type="AlphaFoldDB" id="A0A2V1AJ25"/>
<dbReference type="InterPro" id="IPR035969">
    <property type="entry name" value="Rab-GAP_TBC_sf"/>
</dbReference>
<dbReference type="GeneID" id="37000800"/>
<evidence type="ECO:0000256" key="1">
    <source>
        <dbReference type="SAM" id="MobiDB-lite"/>
    </source>
</evidence>
<dbReference type="EMBL" id="PKFP01000008">
    <property type="protein sequence ID" value="PVH17898.1"/>
    <property type="molecule type" value="Genomic_DNA"/>
</dbReference>
<comment type="caution">
    <text evidence="3">The sequence shown here is derived from an EMBL/GenBank/DDBJ whole genome shotgun (WGS) entry which is preliminary data.</text>
</comment>
<dbReference type="GO" id="GO:0031267">
    <property type="term" value="F:small GTPase binding"/>
    <property type="evidence" value="ECO:0007669"/>
    <property type="project" value="TreeGrafter"/>
</dbReference>
<proteinExistence type="predicted"/>
<dbReference type="PANTHER" id="PTHR47219:SF9">
    <property type="entry name" value="GTPASE ACTIVATING PROTEIN AND CENTROSOME-ASSOCIATED, ISOFORM B"/>
    <property type="match status" value="1"/>
</dbReference>
<name>A0A2V1AJ25_9ASCO</name>
<keyword evidence="4" id="KW-1185">Reference proteome</keyword>
<reference evidence="3 4" key="1">
    <citation type="submission" date="2017-12" db="EMBL/GenBank/DDBJ databases">
        <title>Genome Sequence of the Amphotericin B-resistant Candida duobushaemulonii strain, B09383.</title>
        <authorList>
            <person name="Chow N.A."/>
            <person name="Gade L."/>
            <person name="Batra D."/>
            <person name="Rowe L.A."/>
            <person name="Loparev V.N."/>
            <person name="Litvintseva A.P."/>
        </authorList>
    </citation>
    <scope>NUCLEOTIDE SEQUENCE [LARGE SCALE GENOMIC DNA]</scope>
    <source>
        <strain evidence="3 4">B09383</strain>
    </source>
</reference>
<dbReference type="VEuPathDB" id="FungiDB:CXQ87_000799"/>
<evidence type="ECO:0000259" key="2">
    <source>
        <dbReference type="PROSITE" id="PS50086"/>
    </source>
</evidence>
<evidence type="ECO:0000313" key="4">
    <source>
        <dbReference type="Proteomes" id="UP000244406"/>
    </source>
</evidence>
<feature type="domain" description="Rab-GAP TBC" evidence="2">
    <location>
        <begin position="129"/>
        <end position="324"/>
    </location>
</feature>
<sequence>MISESLLEFEESLSQVSPSKQLLLDHLDVQSELNRYTDGTPLSDDITEESFDAIFENHSYWLDNLTCCDRCGHPLSEMNSSCCARFIQTHRRGCSSETEKNYWLAFLQNPYKTILMLPNYTLMVFLQKGIPFQLRPMIWQKLITVNQENHGFIPDSCSMLYKNFQHSYNAGIAKQINKDLSRTFPNLAFFEQADTIKSLQTVLNVYANYDLELGYCQGLLFLVGTLYSQLRDEELTFHALCKVMDSEPELRQIFIPSTMSSTLEKWYQQFMTILESIDPKLSSHLASFCDCKVFLYQWWLSFSLIHAPDLSINNKVVDFCLIEGWKVGSFKISIGLLLKNKPILMSFDEGDEEVVYQHLLNGSKWGNAINSLPSFFGDLLLSWDYTKFATLAQPTSSSMGPTHKSAHLKRKKTHKRNISVMEKLKNFSISTSQELTPLTTSSAESIGSESSTDLSFDKSTHTANSASSVFSGSMKADIESVYSDLSSCSSEQNKLFVEVPRTTMHKKVMSDLGPIGMDSAFDDLVSENQMLKFYLRKAMEHIDDESVKTEINQALDW</sequence>
<organism evidence="3 4">
    <name type="scientific">Candidozyma duobushaemuli</name>
    <dbReference type="NCBI Taxonomy" id="1231522"/>
    <lineage>
        <taxon>Eukaryota</taxon>
        <taxon>Fungi</taxon>
        <taxon>Dikarya</taxon>
        <taxon>Ascomycota</taxon>
        <taxon>Saccharomycotina</taxon>
        <taxon>Pichiomycetes</taxon>
        <taxon>Metschnikowiaceae</taxon>
        <taxon>Candidozyma</taxon>
    </lineage>
</organism>
<feature type="compositionally biased region" description="Low complexity" evidence="1">
    <location>
        <begin position="439"/>
        <end position="452"/>
    </location>
</feature>
<feature type="region of interest" description="Disordered" evidence="1">
    <location>
        <begin position="438"/>
        <end position="458"/>
    </location>
</feature>
<dbReference type="RefSeq" id="XP_025338838.1">
    <property type="nucleotide sequence ID" value="XM_025479365.1"/>
</dbReference>
<dbReference type="Gene3D" id="1.10.472.80">
    <property type="entry name" value="Ypt/Rab-GAP domain of gyp1p, domain 3"/>
    <property type="match status" value="1"/>
</dbReference>